<dbReference type="GeneID" id="78363568"/>
<evidence type="ECO:0000313" key="9">
    <source>
        <dbReference type="Proteomes" id="UP000214610"/>
    </source>
</evidence>
<evidence type="ECO:0000256" key="4">
    <source>
        <dbReference type="ARBA" id="ARBA00022723"/>
    </source>
</evidence>
<comment type="cofactor">
    <cofactor evidence="1">
        <name>[4Fe-4S] cluster</name>
        <dbReference type="ChEBI" id="CHEBI:49883"/>
    </cofactor>
</comment>
<keyword evidence="6" id="KW-0411">Iron-sulfur</keyword>
<evidence type="ECO:0000256" key="6">
    <source>
        <dbReference type="ARBA" id="ARBA00023014"/>
    </source>
</evidence>
<evidence type="ECO:0000256" key="1">
    <source>
        <dbReference type="ARBA" id="ARBA00001966"/>
    </source>
</evidence>
<keyword evidence="4" id="KW-0479">Metal-binding</keyword>
<keyword evidence="2" id="KW-0004">4Fe-4S</keyword>
<dbReference type="PANTHER" id="PTHR30352:SF13">
    <property type="entry name" value="GLYCYL-RADICAL ENZYME ACTIVATING ENZYME YJJW-RELATED"/>
    <property type="match status" value="1"/>
</dbReference>
<reference evidence="9" key="1">
    <citation type="submission" date="2017-05" db="EMBL/GenBank/DDBJ databases">
        <title>Improved OligoMM genomes.</title>
        <authorList>
            <person name="Garzetti D."/>
        </authorList>
    </citation>
    <scope>NUCLEOTIDE SEQUENCE [LARGE SCALE GENOMIC DNA]</scope>
    <source>
        <strain evidence="9">YL45</strain>
    </source>
</reference>
<dbReference type="InterPro" id="IPR012840">
    <property type="entry name" value="NrdG2"/>
</dbReference>
<dbReference type="NCBIfam" id="TIGR02495">
    <property type="entry name" value="NrdG2"/>
    <property type="match status" value="1"/>
</dbReference>
<protein>
    <submittedName>
        <fullName evidence="8">Anaerobic ribonucleoside-triphosphate reductase activating protein</fullName>
    </submittedName>
</protein>
<dbReference type="Pfam" id="PF04055">
    <property type="entry name" value="Radical_SAM"/>
    <property type="match status" value="1"/>
</dbReference>
<keyword evidence="3" id="KW-0949">S-adenosyl-L-methionine</keyword>
<dbReference type="CDD" id="cd01335">
    <property type="entry name" value="Radical_SAM"/>
    <property type="match status" value="1"/>
</dbReference>
<keyword evidence="5" id="KW-0408">Iron</keyword>
<proteinExistence type="predicted"/>
<dbReference type="PROSITE" id="PS51918">
    <property type="entry name" value="RADICAL_SAM"/>
    <property type="match status" value="1"/>
</dbReference>
<evidence type="ECO:0000256" key="3">
    <source>
        <dbReference type="ARBA" id="ARBA00022691"/>
    </source>
</evidence>
<keyword evidence="9" id="KW-1185">Reference proteome</keyword>
<evidence type="ECO:0000256" key="2">
    <source>
        <dbReference type="ARBA" id="ARBA00022485"/>
    </source>
</evidence>
<evidence type="ECO:0000313" key="8">
    <source>
        <dbReference type="EMBL" id="OXE50310.1"/>
    </source>
</evidence>
<name>A0A227KPY3_9BURK</name>
<dbReference type="SFLD" id="SFLDG01067">
    <property type="entry name" value="SPASM/twitch_domain_containing"/>
    <property type="match status" value="1"/>
</dbReference>
<accession>A0A227KPY3</accession>
<gene>
    <name evidence="8" type="ORF">ADH67_04795</name>
</gene>
<dbReference type="RefSeq" id="WP_066591773.1">
    <property type="nucleotide sequence ID" value="NZ_CAJTBZ010000048.1"/>
</dbReference>
<organism evidence="8 9">
    <name type="scientific">Turicimonas muris</name>
    <dbReference type="NCBI Taxonomy" id="1796652"/>
    <lineage>
        <taxon>Bacteria</taxon>
        <taxon>Pseudomonadati</taxon>
        <taxon>Pseudomonadota</taxon>
        <taxon>Betaproteobacteria</taxon>
        <taxon>Burkholderiales</taxon>
        <taxon>Sutterellaceae</taxon>
        <taxon>Turicimonas</taxon>
    </lineage>
</organism>
<dbReference type="SUPFAM" id="SSF102114">
    <property type="entry name" value="Radical SAM enzymes"/>
    <property type="match status" value="1"/>
</dbReference>
<dbReference type="SFLD" id="SFLDG01094">
    <property type="entry name" value="Uncharacterised_Radical_SAM_Su"/>
    <property type="match status" value="1"/>
</dbReference>
<evidence type="ECO:0000256" key="5">
    <source>
        <dbReference type="ARBA" id="ARBA00023004"/>
    </source>
</evidence>
<dbReference type="InterPro" id="IPR013785">
    <property type="entry name" value="Aldolase_TIM"/>
</dbReference>
<sequence>MKVISIQVPPAVEHRPANQLRIAGVTRFTTIDFPGFLSAVVFLKGCPWKCLYCQNPELQLKEFSENEEAVSWDYLENFLKKRIGLIDGVVFSGGEPLTDPALYEAVQTAKKLGYKIGLHTAGMYPHQLREILPFLDWVGLDIKAPLLERDLYEKVVGKRVHIEKVEESLDDLLESGIPFEVRTTAHPDYLSEEQLLALAMQLKERGVREYALQIYREPPMHTQEHPLPRVGSDYPSNEVLKQLESSFDKFTLRRP</sequence>
<dbReference type="AlphaFoldDB" id="A0A227KPY3"/>
<dbReference type="InterPro" id="IPR058240">
    <property type="entry name" value="rSAM_sf"/>
</dbReference>
<evidence type="ECO:0000259" key="7">
    <source>
        <dbReference type="PROSITE" id="PS51918"/>
    </source>
</evidence>
<dbReference type="Gene3D" id="3.20.20.70">
    <property type="entry name" value="Aldolase class I"/>
    <property type="match status" value="1"/>
</dbReference>
<comment type="caution">
    <text evidence="8">The sequence shown here is derived from an EMBL/GenBank/DDBJ whole genome shotgun (WGS) entry which is preliminary data.</text>
</comment>
<dbReference type="InterPro" id="IPR007197">
    <property type="entry name" value="rSAM"/>
</dbReference>
<dbReference type="GO" id="GO:0046872">
    <property type="term" value="F:metal ion binding"/>
    <property type="evidence" value="ECO:0007669"/>
    <property type="project" value="UniProtKB-KW"/>
</dbReference>
<feature type="domain" description="Radical SAM core" evidence="7">
    <location>
        <begin position="32"/>
        <end position="253"/>
    </location>
</feature>
<dbReference type="SFLD" id="SFLDS00029">
    <property type="entry name" value="Radical_SAM"/>
    <property type="match status" value="2"/>
</dbReference>
<dbReference type="EMBL" id="NHMP01000002">
    <property type="protein sequence ID" value="OXE50310.1"/>
    <property type="molecule type" value="Genomic_DNA"/>
</dbReference>
<dbReference type="InterPro" id="IPR034457">
    <property type="entry name" value="Organic_radical-activating"/>
</dbReference>
<dbReference type="GO" id="GO:0003824">
    <property type="term" value="F:catalytic activity"/>
    <property type="evidence" value="ECO:0007669"/>
    <property type="project" value="InterPro"/>
</dbReference>
<dbReference type="PANTHER" id="PTHR30352">
    <property type="entry name" value="PYRUVATE FORMATE-LYASE-ACTIVATING ENZYME"/>
    <property type="match status" value="1"/>
</dbReference>
<dbReference type="Proteomes" id="UP000214610">
    <property type="component" value="Unassembled WGS sequence"/>
</dbReference>
<dbReference type="GO" id="GO:0051539">
    <property type="term" value="F:4 iron, 4 sulfur cluster binding"/>
    <property type="evidence" value="ECO:0007669"/>
    <property type="project" value="UniProtKB-KW"/>
</dbReference>